<dbReference type="GO" id="GO:0003690">
    <property type="term" value="F:double-stranded DNA binding"/>
    <property type="evidence" value="ECO:0007669"/>
    <property type="project" value="TreeGrafter"/>
</dbReference>
<comment type="subcellular location">
    <subcellularLocation>
        <location evidence="1">Nucleus</location>
    </subcellularLocation>
</comment>
<dbReference type="GO" id="GO:0000786">
    <property type="term" value="C:nucleosome"/>
    <property type="evidence" value="ECO:0007669"/>
    <property type="project" value="InterPro"/>
</dbReference>
<dbReference type="InterPro" id="IPR005818">
    <property type="entry name" value="Histone_H1/H5_H15"/>
</dbReference>
<evidence type="ECO:0000256" key="3">
    <source>
        <dbReference type="ARBA" id="ARBA00023242"/>
    </source>
</evidence>
<keyword evidence="7" id="KW-1185">Reference proteome</keyword>
<dbReference type="STRING" id="429701.A0A2G9HFE9"/>
<sequence length="264" mass="30974">METFQAVIFRLAETHQNKPLTPAQRTILQDRLNHFVSQYKTPDHPPYSAMIERALLELNEKGGSSEQSISKFLEKEYNNLPQAHPAFLKHHLQKLCESGDVVVTGDKRYMLAGENLCLNSSIKVKRKRRRRKWRWDWDRERNRQRKKRLTKKSHQQKHEKVEVAEKNEESDKKEHRLAENGKERNQSEYNLPELSSPERTPGFESTTVENLPNLGSTRRLSVMNGTKLKGVEIYGWRRKTKSKQSGQLPTRRSARLLRQSSHLN</sequence>
<feature type="compositionally biased region" description="Basic residues" evidence="4">
    <location>
        <begin position="144"/>
        <end position="155"/>
    </location>
</feature>
<dbReference type="Pfam" id="PF00538">
    <property type="entry name" value="Linker_histone"/>
    <property type="match status" value="1"/>
</dbReference>
<dbReference type="EMBL" id="NKXS01001912">
    <property type="protein sequence ID" value="PIN16267.1"/>
    <property type="molecule type" value="Genomic_DNA"/>
</dbReference>
<evidence type="ECO:0000256" key="1">
    <source>
        <dbReference type="ARBA" id="ARBA00004123"/>
    </source>
</evidence>
<feature type="domain" description="H15" evidence="5">
    <location>
        <begin position="43"/>
        <end position="113"/>
    </location>
</feature>
<dbReference type="SUPFAM" id="SSF46785">
    <property type="entry name" value="Winged helix' DNA-binding domain"/>
    <property type="match status" value="1"/>
</dbReference>
<dbReference type="Gene3D" id="1.10.10.10">
    <property type="entry name" value="Winged helix-like DNA-binding domain superfamily/Winged helix DNA-binding domain"/>
    <property type="match status" value="1"/>
</dbReference>
<feature type="compositionally biased region" description="Polar residues" evidence="4">
    <location>
        <begin position="203"/>
        <end position="218"/>
    </location>
</feature>
<feature type="region of interest" description="Disordered" evidence="4">
    <location>
        <begin position="239"/>
        <end position="264"/>
    </location>
</feature>
<dbReference type="GO" id="GO:0006334">
    <property type="term" value="P:nucleosome assembly"/>
    <property type="evidence" value="ECO:0007669"/>
    <property type="project" value="InterPro"/>
</dbReference>
<evidence type="ECO:0000259" key="5">
    <source>
        <dbReference type="PROSITE" id="PS51504"/>
    </source>
</evidence>
<evidence type="ECO:0000256" key="4">
    <source>
        <dbReference type="SAM" id="MobiDB-lite"/>
    </source>
</evidence>
<dbReference type="PROSITE" id="PS51504">
    <property type="entry name" value="H15"/>
    <property type="match status" value="1"/>
</dbReference>
<evidence type="ECO:0000256" key="2">
    <source>
        <dbReference type="ARBA" id="ARBA00023125"/>
    </source>
</evidence>
<dbReference type="PANTHER" id="PTHR11467">
    <property type="entry name" value="HISTONE H1"/>
    <property type="match status" value="1"/>
</dbReference>
<dbReference type="Proteomes" id="UP000231279">
    <property type="component" value="Unassembled WGS sequence"/>
</dbReference>
<dbReference type="InterPro" id="IPR036390">
    <property type="entry name" value="WH_DNA-bd_sf"/>
</dbReference>
<dbReference type="GO" id="GO:0005730">
    <property type="term" value="C:nucleolus"/>
    <property type="evidence" value="ECO:0007669"/>
    <property type="project" value="TreeGrafter"/>
</dbReference>
<keyword evidence="2" id="KW-0238">DNA-binding</keyword>
<proteinExistence type="predicted"/>
<feature type="compositionally biased region" description="Basic and acidic residues" evidence="4">
    <location>
        <begin position="156"/>
        <end position="186"/>
    </location>
</feature>
<reference evidence="7" key="1">
    <citation type="journal article" date="2018" name="Gigascience">
        <title>Genome assembly of the Pink Ipe (Handroanthus impetiginosus, Bignoniaceae), a highly valued, ecologically keystone Neotropical timber forest tree.</title>
        <authorList>
            <person name="Silva-Junior O.B."/>
            <person name="Grattapaglia D."/>
            <person name="Novaes E."/>
            <person name="Collevatti R.G."/>
        </authorList>
    </citation>
    <scope>NUCLEOTIDE SEQUENCE [LARGE SCALE GENOMIC DNA]</scope>
    <source>
        <strain evidence="7">cv. UFG-1</strain>
    </source>
</reference>
<keyword evidence="3" id="KW-0539">Nucleus</keyword>
<accession>A0A2G9HFE9</accession>
<dbReference type="PANTHER" id="PTHR11467:SF109">
    <property type="entry name" value="H15 DOMAIN-CONTAINING PROTEIN"/>
    <property type="match status" value="1"/>
</dbReference>
<gene>
    <name evidence="6" type="ORF">CDL12_11080</name>
</gene>
<evidence type="ECO:0000313" key="7">
    <source>
        <dbReference type="Proteomes" id="UP000231279"/>
    </source>
</evidence>
<dbReference type="AlphaFoldDB" id="A0A2G9HFE9"/>
<evidence type="ECO:0000313" key="6">
    <source>
        <dbReference type="EMBL" id="PIN16267.1"/>
    </source>
</evidence>
<dbReference type="OrthoDB" id="1110759at2759"/>
<comment type="caution">
    <text evidence="6">The sequence shown here is derived from an EMBL/GenBank/DDBJ whole genome shotgun (WGS) entry which is preliminary data.</text>
</comment>
<feature type="region of interest" description="Disordered" evidence="4">
    <location>
        <begin position="144"/>
        <end position="218"/>
    </location>
</feature>
<dbReference type="SMART" id="SM00526">
    <property type="entry name" value="H15"/>
    <property type="match status" value="1"/>
</dbReference>
<dbReference type="InterPro" id="IPR036388">
    <property type="entry name" value="WH-like_DNA-bd_sf"/>
</dbReference>
<dbReference type="CDD" id="cd00073">
    <property type="entry name" value="H15"/>
    <property type="match status" value="1"/>
</dbReference>
<dbReference type="GO" id="GO:0045910">
    <property type="term" value="P:negative regulation of DNA recombination"/>
    <property type="evidence" value="ECO:0007669"/>
    <property type="project" value="TreeGrafter"/>
</dbReference>
<dbReference type="GO" id="GO:0031492">
    <property type="term" value="F:nucleosomal DNA binding"/>
    <property type="evidence" value="ECO:0007669"/>
    <property type="project" value="TreeGrafter"/>
</dbReference>
<protein>
    <recommendedName>
        <fullName evidence="5">H15 domain-containing protein</fullName>
    </recommendedName>
</protein>
<dbReference type="GO" id="GO:0030261">
    <property type="term" value="P:chromosome condensation"/>
    <property type="evidence" value="ECO:0007669"/>
    <property type="project" value="TreeGrafter"/>
</dbReference>
<organism evidence="6 7">
    <name type="scientific">Handroanthus impetiginosus</name>
    <dbReference type="NCBI Taxonomy" id="429701"/>
    <lineage>
        <taxon>Eukaryota</taxon>
        <taxon>Viridiplantae</taxon>
        <taxon>Streptophyta</taxon>
        <taxon>Embryophyta</taxon>
        <taxon>Tracheophyta</taxon>
        <taxon>Spermatophyta</taxon>
        <taxon>Magnoliopsida</taxon>
        <taxon>eudicotyledons</taxon>
        <taxon>Gunneridae</taxon>
        <taxon>Pentapetalae</taxon>
        <taxon>asterids</taxon>
        <taxon>lamiids</taxon>
        <taxon>Lamiales</taxon>
        <taxon>Bignoniaceae</taxon>
        <taxon>Crescentiina</taxon>
        <taxon>Tabebuia alliance</taxon>
        <taxon>Handroanthus</taxon>
    </lineage>
</organism>
<name>A0A2G9HFE9_9LAMI</name>